<gene>
    <name evidence="3" type="ORF">FHB240107_LOCUS4527</name>
</gene>
<dbReference type="Proteomes" id="UP001189180">
    <property type="component" value="Unassembled WGS sequence"/>
</dbReference>
<proteinExistence type="predicted"/>
<protein>
    <recommendedName>
        <fullName evidence="2">Peptidase A2 domain-containing protein</fullName>
    </recommendedName>
</protein>
<reference evidence="3 4" key="1">
    <citation type="submission" date="2024-08" db="EMBL/GenBank/DDBJ databases">
        <authorList>
            <person name="Paterson S."/>
        </authorList>
    </citation>
    <scope>NUCLEOTIDE SEQUENCE [LARGE SCALE GENOMIC DNA]</scope>
</reference>
<keyword evidence="1" id="KW-0378">Hydrolase</keyword>
<name>A0ABC9HHP4_FASHE</name>
<sequence>MVANHEAGYQTNSRLLNVRYIISNNLFLVDTGAEVSVLLRPKGDNSISEAQTLRTANGTAIPTFDQRSFPLNLGLKRNFRWVFIIADVPYPILSIDFLQHFNLSVDAQRRGVVDRQTNLALAGYNSRVNQVTPFYVQPPAHRPYGKLIAAYPAMFRQAGPCSAKTTNVTHYIDTKGPPVFSKSRQLAPDKLRVAQAEFEHKLELGIKRPSSSPRASPLHIVPKSSGDWRLFGDYRTLNKVTVTDRYPIPHIQDLTSSSSG</sequence>
<dbReference type="PANTHER" id="PTHR24559:SF444">
    <property type="entry name" value="REVERSE TRANSCRIPTASE DOMAIN-CONTAINING PROTEIN"/>
    <property type="match status" value="1"/>
</dbReference>
<dbReference type="SUPFAM" id="SSF56672">
    <property type="entry name" value="DNA/RNA polymerases"/>
    <property type="match status" value="1"/>
</dbReference>
<keyword evidence="4" id="KW-1185">Reference proteome</keyword>
<dbReference type="PROSITE" id="PS50175">
    <property type="entry name" value="ASP_PROT_RETROV"/>
    <property type="match status" value="1"/>
</dbReference>
<dbReference type="InterPro" id="IPR053134">
    <property type="entry name" value="RNA-dir_DNA_polymerase"/>
</dbReference>
<evidence type="ECO:0000259" key="2">
    <source>
        <dbReference type="PROSITE" id="PS50175"/>
    </source>
</evidence>
<accession>A0ABC9HHP4</accession>
<dbReference type="SUPFAM" id="SSF50630">
    <property type="entry name" value="Acid proteases"/>
    <property type="match status" value="1"/>
</dbReference>
<feature type="domain" description="Peptidase A2" evidence="2">
    <location>
        <begin position="25"/>
        <end position="97"/>
    </location>
</feature>
<dbReference type="GO" id="GO:0016787">
    <property type="term" value="F:hydrolase activity"/>
    <property type="evidence" value="ECO:0007669"/>
    <property type="project" value="UniProtKB-KW"/>
</dbReference>
<dbReference type="InterPro" id="IPR001995">
    <property type="entry name" value="Peptidase_A2_cat"/>
</dbReference>
<dbReference type="Gene3D" id="2.40.70.10">
    <property type="entry name" value="Acid Proteases"/>
    <property type="match status" value="1"/>
</dbReference>
<organism evidence="3 4">
    <name type="scientific">Fasciola hepatica</name>
    <name type="common">Liver fluke</name>
    <dbReference type="NCBI Taxonomy" id="6192"/>
    <lineage>
        <taxon>Eukaryota</taxon>
        <taxon>Metazoa</taxon>
        <taxon>Spiralia</taxon>
        <taxon>Lophotrochozoa</taxon>
        <taxon>Platyhelminthes</taxon>
        <taxon>Trematoda</taxon>
        <taxon>Digenea</taxon>
        <taxon>Plagiorchiida</taxon>
        <taxon>Echinostomata</taxon>
        <taxon>Echinostomatoidea</taxon>
        <taxon>Fasciolidae</taxon>
        <taxon>Fasciola</taxon>
    </lineage>
</organism>
<dbReference type="InterPro" id="IPR043502">
    <property type="entry name" value="DNA/RNA_pol_sf"/>
</dbReference>
<evidence type="ECO:0000313" key="4">
    <source>
        <dbReference type="Proteomes" id="UP001189180"/>
    </source>
</evidence>
<evidence type="ECO:0000256" key="1">
    <source>
        <dbReference type="ARBA" id="ARBA00022801"/>
    </source>
</evidence>
<dbReference type="EMBL" id="CANUEZ050000194">
    <property type="protein sequence ID" value="CAM0512131.1"/>
    <property type="molecule type" value="Genomic_DNA"/>
</dbReference>
<dbReference type="InterPro" id="IPR021109">
    <property type="entry name" value="Peptidase_aspartic_dom_sf"/>
</dbReference>
<dbReference type="PANTHER" id="PTHR24559">
    <property type="entry name" value="TRANSPOSON TY3-I GAG-POL POLYPROTEIN"/>
    <property type="match status" value="1"/>
</dbReference>
<evidence type="ECO:0000313" key="3">
    <source>
        <dbReference type="EMBL" id="CAM0512131.1"/>
    </source>
</evidence>
<dbReference type="Gene3D" id="3.10.10.10">
    <property type="entry name" value="HIV Type 1 Reverse Transcriptase, subunit A, domain 1"/>
    <property type="match status" value="1"/>
</dbReference>
<dbReference type="AlphaFoldDB" id="A0ABC9HHP4"/>
<comment type="caution">
    <text evidence="3">The sequence shown here is derived from an EMBL/GenBank/DDBJ whole genome shotgun (WGS) entry which is preliminary data.</text>
</comment>